<feature type="binding site" evidence="7">
    <location>
        <position position="186"/>
    </location>
    <ligand>
        <name>FMN</name>
        <dbReference type="ChEBI" id="CHEBI:58210"/>
    </ligand>
</feature>
<dbReference type="InterPro" id="IPR012133">
    <property type="entry name" value="Alpha-hydoxy_acid_DH_FMN"/>
</dbReference>
<feature type="active site" description="Proton acceptor" evidence="6">
    <location>
        <position position="299"/>
    </location>
</feature>
<accession>A0A1L9UU21</accession>
<keyword evidence="2 7" id="KW-0285">Flavoprotein</keyword>
<evidence type="ECO:0000259" key="8">
    <source>
        <dbReference type="PROSITE" id="PS51349"/>
    </source>
</evidence>
<keyword evidence="10" id="KW-1185">Reference proteome</keyword>
<comment type="cofactor">
    <cofactor evidence="1">
        <name>FMN</name>
        <dbReference type="ChEBI" id="CHEBI:58210"/>
    </cofactor>
</comment>
<dbReference type="FunFam" id="3.20.20.70:FF:000132">
    <property type="entry name" value="FMN dependent dehydrogenase"/>
    <property type="match status" value="1"/>
</dbReference>
<dbReference type="InterPro" id="IPR037396">
    <property type="entry name" value="FMN_HAD"/>
</dbReference>
<feature type="binding site" evidence="7">
    <location>
        <position position="195"/>
    </location>
    <ligand>
        <name>glyoxylate</name>
        <dbReference type="ChEBI" id="CHEBI:36655"/>
    </ligand>
</feature>
<dbReference type="InterPro" id="IPR000262">
    <property type="entry name" value="FMN-dep_DH"/>
</dbReference>
<feature type="binding site" evidence="7">
    <location>
        <position position="299"/>
    </location>
    <ligand>
        <name>glyoxylate</name>
        <dbReference type="ChEBI" id="CHEBI:36655"/>
    </ligand>
</feature>
<dbReference type="EMBL" id="KV878681">
    <property type="protein sequence ID" value="OJJ75238.1"/>
    <property type="molecule type" value="Genomic_DNA"/>
</dbReference>
<feature type="domain" description="FMN hydroxy acid dehydrogenase" evidence="8">
    <location>
        <begin position="21"/>
        <end position="404"/>
    </location>
</feature>
<dbReference type="STRING" id="767769.A0A1L9UU21"/>
<feature type="binding site" evidence="7">
    <location>
        <position position="133"/>
    </location>
    <ligand>
        <name>FMN</name>
        <dbReference type="ChEBI" id="CHEBI:58210"/>
    </ligand>
</feature>
<name>A0A1L9UU21_ASPBC</name>
<keyword evidence="4" id="KW-0560">Oxidoreductase</keyword>
<feature type="binding site" evidence="7">
    <location>
        <begin position="104"/>
        <end position="106"/>
    </location>
    <ligand>
        <name>FMN</name>
        <dbReference type="ChEBI" id="CHEBI:58210"/>
    </ligand>
</feature>
<sequence length="404" mass="44564">MTPPPPSTYQSEVYTHGLRDQKPSITFIPSEWENLARSRLSANSFSYVHGSAGTGETDRKNRSAFEKWSVIPSRLVPSNNNNTFPDLSTTLFGKKYSSPIAIAPVGVQTIFHPDGELAVARAAAKLDIPYTLSTATATSTEDVATANGPNGKRWFQLYWPGNEHNDITISLLDRAKRNGYDVLVVTLDTYILGWRPTDMDNGYNPFLRGDSVGVKMGFTDEVFRKWFRERFGKEVEEDEGLAAGEWTKVVFPGGSHSWEDLRFLKEHWEGPIVLKGVQSVRDARRAVEYGMHGIVVSNHGGRQMDGGVGSLTVLPGIVDAVGEQIEVLFDSGVRCGADVVKALALGAKMVLVGRPYVYGLAIAGEEGVRHVLRSLLGELQLSLHLGGFRSVQREELNRECLIRE</sequence>
<dbReference type="GO" id="GO:0016491">
    <property type="term" value="F:oxidoreductase activity"/>
    <property type="evidence" value="ECO:0007669"/>
    <property type="project" value="UniProtKB-KW"/>
</dbReference>
<dbReference type="InterPro" id="IPR013785">
    <property type="entry name" value="Aldolase_TIM"/>
</dbReference>
<evidence type="ECO:0000256" key="5">
    <source>
        <dbReference type="ARBA" id="ARBA00024042"/>
    </source>
</evidence>
<evidence type="ECO:0000256" key="7">
    <source>
        <dbReference type="PIRSR" id="PIRSR000138-2"/>
    </source>
</evidence>
<protein>
    <recommendedName>
        <fullName evidence="8">FMN hydroxy acid dehydrogenase domain-containing protein</fullName>
    </recommendedName>
</protein>
<dbReference type="SUPFAM" id="SSF51395">
    <property type="entry name" value="FMN-linked oxidoreductases"/>
    <property type="match status" value="1"/>
</dbReference>
<dbReference type="Gene3D" id="3.20.20.70">
    <property type="entry name" value="Aldolase class I"/>
    <property type="match status" value="1"/>
</dbReference>
<dbReference type="OrthoDB" id="25826at2759"/>
<feature type="binding site" evidence="7">
    <location>
        <position position="297"/>
    </location>
    <ligand>
        <name>FMN</name>
        <dbReference type="ChEBI" id="CHEBI:58210"/>
    </ligand>
</feature>
<proteinExistence type="inferred from homology"/>
<dbReference type="Pfam" id="PF01070">
    <property type="entry name" value="FMN_dh"/>
    <property type="match status" value="1"/>
</dbReference>
<organism evidence="9 10">
    <name type="scientific">Aspergillus brasiliensis (strain CBS 101740 / IMI 381727 / IBT 21946)</name>
    <dbReference type="NCBI Taxonomy" id="767769"/>
    <lineage>
        <taxon>Eukaryota</taxon>
        <taxon>Fungi</taxon>
        <taxon>Dikarya</taxon>
        <taxon>Ascomycota</taxon>
        <taxon>Pezizomycotina</taxon>
        <taxon>Eurotiomycetes</taxon>
        <taxon>Eurotiomycetidae</taxon>
        <taxon>Eurotiales</taxon>
        <taxon>Aspergillaceae</taxon>
        <taxon>Aspergillus</taxon>
        <taxon>Aspergillus subgen. Circumdati</taxon>
    </lineage>
</organism>
<feature type="binding site" evidence="7">
    <location>
        <position position="47"/>
    </location>
    <ligand>
        <name>glyoxylate</name>
        <dbReference type="ChEBI" id="CHEBI:36655"/>
    </ligand>
</feature>
<dbReference type="PROSITE" id="PS00557">
    <property type="entry name" value="FMN_HYDROXY_ACID_DH_1"/>
    <property type="match status" value="1"/>
</dbReference>
<dbReference type="VEuPathDB" id="FungiDB:ASPBRDRAFT_40519"/>
<dbReference type="OMA" id="WFQLYWL"/>
<feature type="binding site" evidence="7">
    <location>
        <begin position="330"/>
        <end position="334"/>
    </location>
    <ligand>
        <name>FMN</name>
        <dbReference type="ChEBI" id="CHEBI:58210"/>
    </ligand>
</feature>
<dbReference type="AlphaFoldDB" id="A0A1L9UU21"/>
<dbReference type="InterPro" id="IPR008259">
    <property type="entry name" value="FMN_hydac_DH_AS"/>
</dbReference>
<feature type="binding site" evidence="7">
    <location>
        <begin position="353"/>
        <end position="354"/>
    </location>
    <ligand>
        <name>FMN</name>
        <dbReference type="ChEBI" id="CHEBI:58210"/>
    </ligand>
</feature>
<dbReference type="PANTHER" id="PTHR10578">
    <property type="entry name" value="S -2-HYDROXY-ACID OXIDASE-RELATED"/>
    <property type="match status" value="1"/>
</dbReference>
<keyword evidence="3 7" id="KW-0288">FMN</keyword>
<evidence type="ECO:0000313" key="10">
    <source>
        <dbReference type="Proteomes" id="UP000184499"/>
    </source>
</evidence>
<evidence type="ECO:0000256" key="6">
    <source>
        <dbReference type="PIRSR" id="PIRSR000138-1"/>
    </source>
</evidence>
<feature type="binding site" evidence="7">
    <location>
        <position position="156"/>
    </location>
    <ligand>
        <name>FMN</name>
        <dbReference type="ChEBI" id="CHEBI:58210"/>
    </ligand>
</feature>
<evidence type="ECO:0000313" key="9">
    <source>
        <dbReference type="EMBL" id="OJJ75238.1"/>
    </source>
</evidence>
<dbReference type="CDD" id="cd03332">
    <property type="entry name" value="LMO_FMN"/>
    <property type="match status" value="1"/>
</dbReference>
<dbReference type="PIRSF" id="PIRSF000138">
    <property type="entry name" value="Al-hdrx_acd_dh"/>
    <property type="match status" value="1"/>
</dbReference>
<reference evidence="10" key="1">
    <citation type="journal article" date="2017" name="Genome Biol.">
        <title>Comparative genomics reveals high biological diversity and specific adaptations in the industrially and medically important fungal genus Aspergillus.</title>
        <authorList>
            <person name="de Vries R.P."/>
            <person name="Riley R."/>
            <person name="Wiebenga A."/>
            <person name="Aguilar-Osorio G."/>
            <person name="Amillis S."/>
            <person name="Uchima C.A."/>
            <person name="Anderluh G."/>
            <person name="Asadollahi M."/>
            <person name="Askin M."/>
            <person name="Barry K."/>
            <person name="Battaglia E."/>
            <person name="Bayram O."/>
            <person name="Benocci T."/>
            <person name="Braus-Stromeyer S.A."/>
            <person name="Caldana C."/>
            <person name="Canovas D."/>
            <person name="Cerqueira G.C."/>
            <person name="Chen F."/>
            <person name="Chen W."/>
            <person name="Choi C."/>
            <person name="Clum A."/>
            <person name="Dos Santos R.A."/>
            <person name="Damasio A.R."/>
            <person name="Diallinas G."/>
            <person name="Emri T."/>
            <person name="Fekete E."/>
            <person name="Flipphi M."/>
            <person name="Freyberg S."/>
            <person name="Gallo A."/>
            <person name="Gournas C."/>
            <person name="Habgood R."/>
            <person name="Hainaut M."/>
            <person name="Harispe M.L."/>
            <person name="Henrissat B."/>
            <person name="Hilden K.S."/>
            <person name="Hope R."/>
            <person name="Hossain A."/>
            <person name="Karabika E."/>
            <person name="Karaffa L."/>
            <person name="Karanyi Z."/>
            <person name="Krasevec N."/>
            <person name="Kuo A."/>
            <person name="Kusch H."/>
            <person name="LaButti K."/>
            <person name="Lagendijk E.L."/>
            <person name="Lapidus A."/>
            <person name="Levasseur A."/>
            <person name="Lindquist E."/>
            <person name="Lipzen A."/>
            <person name="Logrieco A.F."/>
            <person name="MacCabe A."/>
            <person name="Maekelae M.R."/>
            <person name="Malavazi I."/>
            <person name="Melin P."/>
            <person name="Meyer V."/>
            <person name="Mielnichuk N."/>
            <person name="Miskei M."/>
            <person name="Molnar A.P."/>
            <person name="Mule G."/>
            <person name="Ngan C.Y."/>
            <person name="Orejas M."/>
            <person name="Orosz E."/>
            <person name="Ouedraogo J.P."/>
            <person name="Overkamp K.M."/>
            <person name="Park H.-S."/>
            <person name="Perrone G."/>
            <person name="Piumi F."/>
            <person name="Punt P.J."/>
            <person name="Ram A.F."/>
            <person name="Ramon A."/>
            <person name="Rauscher S."/>
            <person name="Record E."/>
            <person name="Riano-Pachon D.M."/>
            <person name="Robert V."/>
            <person name="Roehrig J."/>
            <person name="Ruller R."/>
            <person name="Salamov A."/>
            <person name="Salih N.S."/>
            <person name="Samson R.A."/>
            <person name="Sandor E."/>
            <person name="Sanguinetti M."/>
            <person name="Schuetze T."/>
            <person name="Sepcic K."/>
            <person name="Shelest E."/>
            <person name="Sherlock G."/>
            <person name="Sophianopoulou V."/>
            <person name="Squina F.M."/>
            <person name="Sun H."/>
            <person name="Susca A."/>
            <person name="Todd R.B."/>
            <person name="Tsang A."/>
            <person name="Unkles S.E."/>
            <person name="van de Wiele N."/>
            <person name="van Rossen-Uffink D."/>
            <person name="Oliveira J.V."/>
            <person name="Vesth T.C."/>
            <person name="Visser J."/>
            <person name="Yu J.-H."/>
            <person name="Zhou M."/>
            <person name="Andersen M.R."/>
            <person name="Archer D.B."/>
            <person name="Baker S.E."/>
            <person name="Benoit I."/>
            <person name="Brakhage A.A."/>
            <person name="Braus G.H."/>
            <person name="Fischer R."/>
            <person name="Frisvad J.C."/>
            <person name="Goldman G.H."/>
            <person name="Houbraken J."/>
            <person name="Oakley B."/>
            <person name="Pocsi I."/>
            <person name="Scazzocchio C."/>
            <person name="Seiboth B."/>
            <person name="vanKuyk P.A."/>
            <person name="Wortman J."/>
            <person name="Dyer P.S."/>
            <person name="Grigoriev I.V."/>
        </authorList>
    </citation>
    <scope>NUCLEOTIDE SEQUENCE [LARGE SCALE GENOMIC DNA]</scope>
    <source>
        <strain evidence="10">CBS 101740 / IMI 381727 / IBT 21946</strain>
    </source>
</reference>
<evidence type="ECO:0000256" key="1">
    <source>
        <dbReference type="ARBA" id="ARBA00001917"/>
    </source>
</evidence>
<dbReference type="PROSITE" id="PS51349">
    <property type="entry name" value="FMN_HYDROXY_ACID_DH_2"/>
    <property type="match status" value="1"/>
</dbReference>
<dbReference type="Proteomes" id="UP000184499">
    <property type="component" value="Unassembled WGS sequence"/>
</dbReference>
<dbReference type="GeneID" id="93576859"/>
<dbReference type="PANTHER" id="PTHR10578:SF143">
    <property type="entry name" value="FMN-DEPENDENT ALPHA-HYDROXY ACID DEHYDROGENASE PB1A11.03"/>
    <property type="match status" value="1"/>
</dbReference>
<dbReference type="InterPro" id="IPR037350">
    <property type="entry name" value="LMO_FMN"/>
</dbReference>
<evidence type="ECO:0000256" key="3">
    <source>
        <dbReference type="ARBA" id="ARBA00022643"/>
    </source>
</evidence>
<dbReference type="RefSeq" id="XP_067482486.1">
    <property type="nucleotide sequence ID" value="XM_067624371.1"/>
</dbReference>
<gene>
    <name evidence="9" type="ORF">ASPBRDRAFT_40519</name>
</gene>
<dbReference type="GO" id="GO:0010181">
    <property type="term" value="F:FMN binding"/>
    <property type="evidence" value="ECO:0007669"/>
    <property type="project" value="InterPro"/>
</dbReference>
<feature type="binding site" evidence="7">
    <location>
        <position position="302"/>
    </location>
    <ligand>
        <name>glyoxylate</name>
        <dbReference type="ChEBI" id="CHEBI:36655"/>
    </ligand>
</feature>
<feature type="binding site" evidence="7">
    <location>
        <position position="275"/>
    </location>
    <ligand>
        <name>FMN</name>
        <dbReference type="ChEBI" id="CHEBI:58210"/>
    </ligand>
</feature>
<evidence type="ECO:0000256" key="4">
    <source>
        <dbReference type="ARBA" id="ARBA00023002"/>
    </source>
</evidence>
<feature type="binding site" evidence="7">
    <location>
        <position position="158"/>
    </location>
    <ligand>
        <name>FMN</name>
        <dbReference type="ChEBI" id="CHEBI:58210"/>
    </ligand>
</feature>
<evidence type="ECO:0000256" key="2">
    <source>
        <dbReference type="ARBA" id="ARBA00022630"/>
    </source>
</evidence>
<comment type="similarity">
    <text evidence="5">Belongs to the FMN-dependent alpha-hydroxy acid dehydrogenase family.</text>
</comment>